<dbReference type="CDD" id="cd14348">
    <property type="entry name" value="UBA_p47"/>
    <property type="match status" value="1"/>
</dbReference>
<dbReference type="CDD" id="cd02958">
    <property type="entry name" value="UAS"/>
    <property type="match status" value="1"/>
</dbReference>
<organism evidence="3 4">
    <name type="scientific">Phaeomoniella chlamydospora</name>
    <name type="common">Phaeoacremonium chlamydosporum</name>
    <dbReference type="NCBI Taxonomy" id="158046"/>
    <lineage>
        <taxon>Eukaryota</taxon>
        <taxon>Fungi</taxon>
        <taxon>Dikarya</taxon>
        <taxon>Ascomycota</taxon>
        <taxon>Pezizomycotina</taxon>
        <taxon>Eurotiomycetes</taxon>
        <taxon>Chaetothyriomycetidae</taxon>
        <taxon>Phaeomoniellales</taxon>
        <taxon>Phaeomoniellaceae</taxon>
        <taxon>Phaeomoniella</taxon>
    </lineage>
</organism>
<feature type="compositionally biased region" description="Low complexity" evidence="1">
    <location>
        <begin position="47"/>
        <end position="66"/>
    </location>
</feature>
<dbReference type="Pfam" id="PF13899">
    <property type="entry name" value="Thioredoxin_7"/>
    <property type="match status" value="1"/>
</dbReference>
<feature type="domain" description="UBX" evidence="2">
    <location>
        <begin position="468"/>
        <end position="544"/>
    </location>
</feature>
<protein>
    <submittedName>
        <fullName evidence="3">Putative ubx domain-containing protein</fullName>
    </submittedName>
</protein>
<reference evidence="3 4" key="2">
    <citation type="submission" date="2015-05" db="EMBL/GenBank/DDBJ databases">
        <authorList>
            <person name="Morales-Cruz A."/>
            <person name="Amrine K.C."/>
            <person name="Cantu D."/>
        </authorList>
    </citation>
    <scope>NUCLEOTIDE SEQUENCE [LARGE SCALE GENOMIC DNA]</scope>
    <source>
        <strain evidence="3">UCRPC4</strain>
    </source>
</reference>
<evidence type="ECO:0000313" key="3">
    <source>
        <dbReference type="EMBL" id="KKY28096.1"/>
    </source>
</evidence>
<dbReference type="Pfam" id="PF14555">
    <property type="entry name" value="UBA_4"/>
    <property type="match status" value="1"/>
</dbReference>
<evidence type="ECO:0000256" key="1">
    <source>
        <dbReference type="SAM" id="MobiDB-lite"/>
    </source>
</evidence>
<dbReference type="GO" id="GO:0043161">
    <property type="term" value="P:proteasome-mediated ubiquitin-dependent protein catabolic process"/>
    <property type="evidence" value="ECO:0007669"/>
    <property type="project" value="TreeGrafter"/>
</dbReference>
<dbReference type="PANTHER" id="PTHR23322">
    <property type="entry name" value="FAS-ASSOCIATED PROTEIN"/>
    <property type="match status" value="1"/>
</dbReference>
<feature type="compositionally biased region" description="Polar residues" evidence="1">
    <location>
        <begin position="456"/>
        <end position="471"/>
    </location>
</feature>
<feature type="region of interest" description="Disordered" evidence="1">
    <location>
        <begin position="191"/>
        <end position="212"/>
    </location>
</feature>
<proteinExistence type="predicted"/>
<dbReference type="SUPFAM" id="SSF52833">
    <property type="entry name" value="Thioredoxin-like"/>
    <property type="match status" value="1"/>
</dbReference>
<comment type="caution">
    <text evidence="3">The sequence shown here is derived from an EMBL/GenBank/DDBJ whole genome shotgun (WGS) entry which is preliminary data.</text>
</comment>
<dbReference type="AlphaFoldDB" id="A0A0G2F1D2"/>
<dbReference type="InterPro" id="IPR036249">
    <property type="entry name" value="Thioredoxin-like_sf"/>
</dbReference>
<dbReference type="InterPro" id="IPR006577">
    <property type="entry name" value="UAS"/>
</dbReference>
<dbReference type="PANTHER" id="PTHR23322:SF6">
    <property type="entry name" value="UBX DOMAIN-CONTAINING PROTEIN 7"/>
    <property type="match status" value="1"/>
</dbReference>
<accession>A0A0G2F1D2</accession>
<dbReference type="InterPro" id="IPR003903">
    <property type="entry name" value="UIM_dom"/>
</dbReference>
<dbReference type="EMBL" id="LCWF01000016">
    <property type="protein sequence ID" value="KKY28096.1"/>
    <property type="molecule type" value="Genomic_DNA"/>
</dbReference>
<feature type="compositionally biased region" description="Polar residues" evidence="1">
    <location>
        <begin position="85"/>
        <end position="100"/>
    </location>
</feature>
<name>A0A0G2F1D2_PHACM</name>
<keyword evidence="4" id="KW-1185">Reference proteome</keyword>
<dbReference type="Gene3D" id="1.10.8.10">
    <property type="entry name" value="DNA helicase RuvA subunit, C-terminal domain"/>
    <property type="match status" value="1"/>
</dbReference>
<dbReference type="CDD" id="cd01767">
    <property type="entry name" value="UBX"/>
    <property type="match status" value="1"/>
</dbReference>
<dbReference type="InterPro" id="IPR029071">
    <property type="entry name" value="Ubiquitin-like_domsf"/>
</dbReference>
<dbReference type="PROSITE" id="PS50330">
    <property type="entry name" value="UIM"/>
    <property type="match status" value="1"/>
</dbReference>
<dbReference type="Proteomes" id="UP000053317">
    <property type="component" value="Unassembled WGS sequence"/>
</dbReference>
<dbReference type="GO" id="GO:0005634">
    <property type="term" value="C:nucleus"/>
    <property type="evidence" value="ECO:0007669"/>
    <property type="project" value="TreeGrafter"/>
</dbReference>
<dbReference type="OrthoDB" id="270602at2759"/>
<sequence length="549" mass="61125">MADEIVAEIASITGAAPNVAAQYAQLADGDLNQAITLYFENGGADLSGQAASSSSQNQEQTQSHTSGYEDPSGIIHIDSDDEDTATTGRGNQNHGTNTYDSDLEMARRMQEEMYGIPNTEDEVRAPIARQAETLVGPGAEEFGGMDDVPSAVMQQMRAIQNRRTAGKLPAKILFDLCELMQTGRPGIFNQQTSSIWNNDGTDAQSSSIASAGTSEASRKSNLLADLYRPPFDLMFLRSWDEARDEGKEHKKWLLVNIQDPSIFDCQILNRDIWKNEGIVETVKEHFIFLQYSKDDPRAAQYLQYYFQNYDSPDAYPHIAILDPRTGEQVKTWSGPPSPKAADFLIQLHEFLDRYSLRSNAKMPVARRKPEVKKEQQISQMSEEEQMELALKASMQGQSSSNRHEDPDDLTRSIVDMDKEKGKAAEVIDLDDVDMYEVGDAAESTPQEAPPTDAFSGISSNNLHTEPDQSPATTRIAFRHPAGRVIRKFLLSDSVRRIYEWLKSSPLEGKEGARFDLIFSGKNLIDSLDESIENAGLKNGTVMIEYIEDE</sequence>
<dbReference type="Gene3D" id="3.10.20.90">
    <property type="entry name" value="Phosphatidylinositol 3-kinase Catalytic Subunit, Chain A, domain 1"/>
    <property type="match status" value="1"/>
</dbReference>
<evidence type="ECO:0000313" key="4">
    <source>
        <dbReference type="Proteomes" id="UP000053317"/>
    </source>
</evidence>
<feature type="region of interest" description="Disordered" evidence="1">
    <location>
        <begin position="47"/>
        <end position="102"/>
    </location>
</feature>
<dbReference type="SMART" id="SM00594">
    <property type="entry name" value="UAS"/>
    <property type="match status" value="1"/>
</dbReference>
<dbReference type="SUPFAM" id="SSF54236">
    <property type="entry name" value="Ubiquitin-like"/>
    <property type="match status" value="1"/>
</dbReference>
<dbReference type="InterPro" id="IPR050730">
    <property type="entry name" value="UBX_domain-protein"/>
</dbReference>
<dbReference type="InterPro" id="IPR001012">
    <property type="entry name" value="UBX_dom"/>
</dbReference>
<feature type="region of interest" description="Disordered" evidence="1">
    <location>
        <begin position="440"/>
        <end position="471"/>
    </location>
</feature>
<feature type="region of interest" description="Disordered" evidence="1">
    <location>
        <begin position="363"/>
        <end position="409"/>
    </location>
</feature>
<reference evidence="3 4" key="1">
    <citation type="submission" date="2015-05" db="EMBL/GenBank/DDBJ databases">
        <title>Distinctive expansion of gene families associated with plant cell wall degradation and secondary metabolism in the genomes of grapevine trunk pathogens.</title>
        <authorList>
            <person name="Lawrence D.P."/>
            <person name="Travadon R."/>
            <person name="Rolshausen P.E."/>
            <person name="Baumgartner K."/>
        </authorList>
    </citation>
    <scope>NUCLEOTIDE SEQUENCE [LARGE SCALE GENOMIC DNA]</scope>
    <source>
        <strain evidence="3">UCRPC4</strain>
    </source>
</reference>
<dbReference type="Pfam" id="PF00789">
    <property type="entry name" value="UBX"/>
    <property type="match status" value="1"/>
</dbReference>
<evidence type="ECO:0000259" key="2">
    <source>
        <dbReference type="PROSITE" id="PS50033"/>
    </source>
</evidence>
<dbReference type="PROSITE" id="PS50033">
    <property type="entry name" value="UBX"/>
    <property type="match status" value="1"/>
</dbReference>
<dbReference type="Gene3D" id="3.40.30.10">
    <property type="entry name" value="Glutaredoxin"/>
    <property type="match status" value="1"/>
</dbReference>
<dbReference type="GO" id="GO:0043130">
    <property type="term" value="F:ubiquitin binding"/>
    <property type="evidence" value="ECO:0007669"/>
    <property type="project" value="TreeGrafter"/>
</dbReference>
<gene>
    <name evidence="3" type="ORF">UCRPC4_g00676</name>
</gene>